<gene>
    <name evidence="9" type="ORF">BN980_GECA01s01539g</name>
</gene>
<evidence type="ECO:0000256" key="4">
    <source>
        <dbReference type="ARBA" id="ARBA00022448"/>
    </source>
</evidence>
<dbReference type="PANTHER" id="PTHR10997:SF8">
    <property type="entry name" value="EXPORTIN-2"/>
    <property type="match status" value="1"/>
</dbReference>
<comment type="similarity">
    <text evidence="3">Belongs to the XPO2/CSE1 family.</text>
</comment>
<comment type="caution">
    <text evidence="9">The sequence shown here is derived from an EMBL/GenBank/DDBJ whole genome shotgun (WGS) entry which is preliminary data.</text>
</comment>
<dbReference type="GO" id="GO:0006606">
    <property type="term" value="P:protein import into nucleus"/>
    <property type="evidence" value="ECO:0007669"/>
    <property type="project" value="TreeGrafter"/>
</dbReference>
<evidence type="ECO:0000256" key="1">
    <source>
        <dbReference type="ARBA" id="ARBA00004123"/>
    </source>
</evidence>
<dbReference type="PANTHER" id="PTHR10997">
    <property type="entry name" value="IMPORTIN-7, 8, 11"/>
    <property type="match status" value="1"/>
</dbReference>
<dbReference type="AlphaFoldDB" id="A0A0J9X2G5"/>
<dbReference type="OrthoDB" id="3268246at2759"/>
<keyword evidence="4" id="KW-0813">Transport</keyword>
<keyword evidence="5" id="KW-0963">Cytoplasm</keyword>
<dbReference type="GO" id="GO:0006611">
    <property type="term" value="P:protein export from nucleus"/>
    <property type="evidence" value="ECO:0007669"/>
    <property type="project" value="TreeGrafter"/>
</dbReference>
<evidence type="ECO:0000313" key="10">
    <source>
        <dbReference type="Proteomes" id="UP000242525"/>
    </source>
</evidence>
<dbReference type="STRING" id="1173061.A0A0J9X2G5"/>
<dbReference type="InterPro" id="IPR016024">
    <property type="entry name" value="ARM-type_fold"/>
</dbReference>
<dbReference type="EMBL" id="CCBN010000001">
    <property type="protein sequence ID" value="CDO51148.1"/>
    <property type="molecule type" value="Genomic_DNA"/>
</dbReference>
<dbReference type="Pfam" id="PF03378">
    <property type="entry name" value="CAS_CSE1"/>
    <property type="match status" value="1"/>
</dbReference>
<dbReference type="Pfam" id="PF03810">
    <property type="entry name" value="IBN_N"/>
    <property type="match status" value="1"/>
</dbReference>
<keyword evidence="10" id="KW-1185">Reference proteome</keyword>
<protein>
    <submittedName>
        <fullName evidence="9">Similar to Saccharomyces cerevisiae YGL238W CSE1 Nuclear envelope protein that mediates the nuclear export of importin alpha (Srp1p)</fullName>
    </submittedName>
</protein>
<name>A0A0J9X2G5_GEOCN</name>
<evidence type="ECO:0000313" key="9">
    <source>
        <dbReference type="EMBL" id="CDO51148.1"/>
    </source>
</evidence>
<dbReference type="Pfam" id="PF08506">
    <property type="entry name" value="Cse1"/>
    <property type="match status" value="1"/>
</dbReference>
<organism evidence="9 10">
    <name type="scientific">Geotrichum candidum</name>
    <name type="common">Oospora lactis</name>
    <name type="synonym">Dipodascus geotrichum</name>
    <dbReference type="NCBI Taxonomy" id="1173061"/>
    <lineage>
        <taxon>Eukaryota</taxon>
        <taxon>Fungi</taxon>
        <taxon>Dikarya</taxon>
        <taxon>Ascomycota</taxon>
        <taxon>Saccharomycotina</taxon>
        <taxon>Dipodascomycetes</taxon>
        <taxon>Dipodascales</taxon>
        <taxon>Dipodascaceae</taxon>
        <taxon>Geotrichum</taxon>
    </lineage>
</organism>
<dbReference type="GO" id="GO:0031267">
    <property type="term" value="F:small GTPase binding"/>
    <property type="evidence" value="ECO:0007669"/>
    <property type="project" value="InterPro"/>
</dbReference>
<dbReference type="GO" id="GO:0005049">
    <property type="term" value="F:nuclear export signal receptor activity"/>
    <property type="evidence" value="ECO:0007669"/>
    <property type="project" value="TreeGrafter"/>
</dbReference>
<evidence type="ECO:0000256" key="6">
    <source>
        <dbReference type="ARBA" id="ARBA00022927"/>
    </source>
</evidence>
<sequence length="962" mass="108908">MSLNKQNLTLLFTDSLDHNKAHDIEKSLLQAEQLEGFPISVLEVVADNSVPATTRLAAALYFKNYIKRRWVTEDGNHTIKEEEVTAVKNNIVSFMIELPANLQAQIGEAISIIADSDFPHRWENLITDLTSKLTDNNISQNNGVLTVAHSIFSRWRPLFRSDELFLEIKLVLSVFCEPFFNLLKITDRLIQENANNKPVLLELFKSLNLLVAIYYDLNCQDLPEYFEDHLNEGFEIIHKYYVYDNPLLHTDDDEESGPLEQLKSNICELLQLYTQRYEDVFTVPLSQFIESTLQILVHTNSEKKYDIVVSRALSFLTSTARVPSHAENFSTDATLPELIKNIILPNTALTPADEELFEDDPIEFIRRDLEGSDSDTRRRGCMDFLRELSYKNEAKLTNVVMKFVTEFLAAYNSNKENWRQKDTAIFLFSSISAKGNVTTAGVATTNLLVDVNAFFKENLASDLVSEDVHPILKIDAIKFIHTFRNQLSRDILVQAFPLLASHMQSPIYVVYTYAAITIEKIISLRDPSTQMQIFNKSDIEAVAQSLLLNLFNIILRAGSPEKLAENEFLMRCIMRILITAQDTVAPYALEVLNQLVAIVGAISKNPSNPRFTHYTFESIAGIIKYGHKSIGIRKFEESLFPGLMNILANEISEFIPYAFQILGQLLSFTPKSEGLSDNYIRLIEPLTAASLWELKGNVPALASLLGQIVEHGSNVIVSTGRLIPCLGIFQKLISSRAFELYSLDLLDHILFSIPVESLQPYLPEIANVLTRRLSGQNTARFLARLSFSFCLWSSTSELGPYFLVKMLDFNNKALWKWFDGAVEGISTFKTNREKRIAVIGLSNLLFQVQEFYSGEPLLFSWTKCVQQILDLFLNGLGVKEIEDDEPQFVIDDYTFGSSYSKLALVKLPPIEPTTDVRNAQEYFINGLKDLNARSNGTIASEPRYLGSLPDIYKGHLARLGFA</sequence>
<dbReference type="InterPro" id="IPR001494">
    <property type="entry name" value="Importin-beta_N"/>
</dbReference>
<dbReference type="SMART" id="SM00913">
    <property type="entry name" value="IBN_N"/>
    <property type="match status" value="1"/>
</dbReference>
<feature type="domain" description="Importin N-terminal" evidence="8">
    <location>
        <begin position="24"/>
        <end position="97"/>
    </location>
</feature>
<evidence type="ECO:0000256" key="3">
    <source>
        <dbReference type="ARBA" id="ARBA00008669"/>
    </source>
</evidence>
<evidence type="ECO:0000256" key="2">
    <source>
        <dbReference type="ARBA" id="ARBA00004496"/>
    </source>
</evidence>
<dbReference type="GO" id="GO:0005635">
    <property type="term" value="C:nuclear envelope"/>
    <property type="evidence" value="ECO:0007669"/>
    <property type="project" value="TreeGrafter"/>
</dbReference>
<dbReference type="SUPFAM" id="SSF48371">
    <property type="entry name" value="ARM repeat"/>
    <property type="match status" value="1"/>
</dbReference>
<accession>A0A0J9X2G5</accession>
<proteinExistence type="inferred from homology"/>
<keyword evidence="7" id="KW-0539">Nucleus</keyword>
<evidence type="ECO:0000256" key="7">
    <source>
        <dbReference type="ARBA" id="ARBA00023242"/>
    </source>
</evidence>
<dbReference type="InterPro" id="IPR013713">
    <property type="entry name" value="XPO2_central"/>
</dbReference>
<dbReference type="GO" id="GO:0005829">
    <property type="term" value="C:cytosol"/>
    <property type="evidence" value="ECO:0007669"/>
    <property type="project" value="TreeGrafter"/>
</dbReference>
<comment type="subcellular location">
    <subcellularLocation>
        <location evidence="2">Cytoplasm</location>
    </subcellularLocation>
    <subcellularLocation>
        <location evidence="1">Nucleus</location>
    </subcellularLocation>
</comment>
<dbReference type="InterPro" id="IPR011989">
    <property type="entry name" value="ARM-like"/>
</dbReference>
<reference evidence="9" key="1">
    <citation type="submission" date="2014-03" db="EMBL/GenBank/DDBJ databases">
        <authorList>
            <person name="Casaregola S."/>
        </authorList>
    </citation>
    <scope>NUCLEOTIDE SEQUENCE [LARGE SCALE GENOMIC DNA]</scope>
    <source>
        <strain evidence="9">CLIB 918</strain>
    </source>
</reference>
<evidence type="ECO:0000256" key="5">
    <source>
        <dbReference type="ARBA" id="ARBA00022490"/>
    </source>
</evidence>
<dbReference type="InterPro" id="IPR005043">
    <property type="entry name" value="XPO2_C"/>
</dbReference>
<evidence type="ECO:0000259" key="8">
    <source>
        <dbReference type="PROSITE" id="PS50166"/>
    </source>
</evidence>
<dbReference type="Proteomes" id="UP000242525">
    <property type="component" value="Unassembled WGS sequence"/>
</dbReference>
<keyword evidence="6" id="KW-0653">Protein transport</keyword>
<dbReference type="Gene3D" id="1.25.10.10">
    <property type="entry name" value="Leucine-rich Repeat Variant"/>
    <property type="match status" value="1"/>
</dbReference>
<dbReference type="PROSITE" id="PS50166">
    <property type="entry name" value="IMPORTIN_B_NT"/>
    <property type="match status" value="1"/>
</dbReference>